<evidence type="ECO:0000313" key="1">
    <source>
        <dbReference type="EMBL" id="UOB18936.1"/>
    </source>
</evidence>
<organism evidence="1 2">
    <name type="scientific">Abyssalbus ytuae</name>
    <dbReference type="NCBI Taxonomy" id="2926907"/>
    <lineage>
        <taxon>Bacteria</taxon>
        <taxon>Pseudomonadati</taxon>
        <taxon>Bacteroidota</taxon>
        <taxon>Flavobacteriia</taxon>
        <taxon>Flavobacteriales</taxon>
        <taxon>Flavobacteriaceae</taxon>
        <taxon>Abyssalbus</taxon>
    </lineage>
</organism>
<protein>
    <submittedName>
        <fullName evidence="1">Uncharacterized protein</fullName>
    </submittedName>
</protein>
<sequence length="73" mass="8625">MNTNIIRQILDIQTQAERLISNKADLPQIEEFAKYNDELKSFLLTKIKDNFILNYIKEIPTLNPRAELFLVFI</sequence>
<proteinExistence type="predicted"/>
<reference evidence="1" key="1">
    <citation type="submission" date="2022-03" db="EMBL/GenBank/DDBJ databases">
        <title>Description of Abyssus ytuae gen. nov., sp. nov., a novel member of the family Flavobacteriaceae isolated from the sediment of Mariana Trench.</title>
        <authorList>
            <person name="Zhang J."/>
            <person name="Xu X."/>
        </authorList>
    </citation>
    <scope>NUCLEOTIDE SEQUENCE</scope>
    <source>
        <strain evidence="1">MT3330</strain>
    </source>
</reference>
<dbReference type="KEGG" id="fbm:MQE35_06485"/>
<dbReference type="EMBL" id="CP094358">
    <property type="protein sequence ID" value="UOB18936.1"/>
    <property type="molecule type" value="Genomic_DNA"/>
</dbReference>
<gene>
    <name evidence="1" type="ORF">MQE35_06485</name>
</gene>
<name>A0A9E7A317_9FLAO</name>
<accession>A0A9E7A317</accession>
<dbReference type="RefSeq" id="WP_255845553.1">
    <property type="nucleotide sequence ID" value="NZ_CP094358.1"/>
</dbReference>
<evidence type="ECO:0000313" key="2">
    <source>
        <dbReference type="Proteomes" id="UP000831290"/>
    </source>
</evidence>
<dbReference type="Proteomes" id="UP000831290">
    <property type="component" value="Chromosome"/>
</dbReference>
<keyword evidence="2" id="KW-1185">Reference proteome</keyword>
<dbReference type="AlphaFoldDB" id="A0A9E7A317"/>